<sequence>MHFKNVNYDDASHDIDDDDWWGSECDSEDKVEFDFVNPLVGSSIQLRWCPATSAGCCRLFTHMRSKCSLPSRTSSGEQVMAMVRGNLVLPPGSGNNRASTSTANQRHVVEMLDASKRCMAHFRDGITDAMWADYVAHRH</sequence>
<gene>
    <name evidence="1" type="ORF">SO802_032157</name>
</gene>
<organism evidence="1 2">
    <name type="scientific">Lithocarpus litseifolius</name>
    <dbReference type="NCBI Taxonomy" id="425828"/>
    <lineage>
        <taxon>Eukaryota</taxon>
        <taxon>Viridiplantae</taxon>
        <taxon>Streptophyta</taxon>
        <taxon>Embryophyta</taxon>
        <taxon>Tracheophyta</taxon>
        <taxon>Spermatophyta</taxon>
        <taxon>Magnoliopsida</taxon>
        <taxon>eudicotyledons</taxon>
        <taxon>Gunneridae</taxon>
        <taxon>Pentapetalae</taxon>
        <taxon>rosids</taxon>
        <taxon>fabids</taxon>
        <taxon>Fagales</taxon>
        <taxon>Fagaceae</taxon>
        <taxon>Lithocarpus</taxon>
    </lineage>
</organism>
<dbReference type="EMBL" id="JAZDWU010000011">
    <property type="protein sequence ID" value="KAK9987206.1"/>
    <property type="molecule type" value="Genomic_DNA"/>
</dbReference>
<evidence type="ECO:0000313" key="2">
    <source>
        <dbReference type="Proteomes" id="UP001459277"/>
    </source>
</evidence>
<comment type="caution">
    <text evidence="1">The sequence shown here is derived from an EMBL/GenBank/DDBJ whole genome shotgun (WGS) entry which is preliminary data.</text>
</comment>
<proteinExistence type="predicted"/>
<dbReference type="AlphaFoldDB" id="A0AAW2BPE8"/>
<protein>
    <submittedName>
        <fullName evidence="1">Uncharacterized protein</fullName>
    </submittedName>
</protein>
<evidence type="ECO:0000313" key="1">
    <source>
        <dbReference type="EMBL" id="KAK9987206.1"/>
    </source>
</evidence>
<accession>A0AAW2BPE8</accession>
<reference evidence="1 2" key="1">
    <citation type="submission" date="2024-01" db="EMBL/GenBank/DDBJ databases">
        <title>A telomere-to-telomere, gap-free genome of sweet tea (Lithocarpus litseifolius).</title>
        <authorList>
            <person name="Zhou J."/>
        </authorList>
    </citation>
    <scope>NUCLEOTIDE SEQUENCE [LARGE SCALE GENOMIC DNA]</scope>
    <source>
        <strain evidence="1">Zhou-2022a</strain>
        <tissue evidence="1">Leaf</tissue>
    </source>
</reference>
<keyword evidence="2" id="KW-1185">Reference proteome</keyword>
<dbReference type="Proteomes" id="UP001459277">
    <property type="component" value="Unassembled WGS sequence"/>
</dbReference>
<name>A0AAW2BPE8_9ROSI</name>